<dbReference type="GeneID" id="17323351"/>
<evidence type="ECO:0000256" key="5">
    <source>
        <dbReference type="ARBA" id="ARBA00023136"/>
    </source>
</evidence>
<dbReference type="PANTHER" id="PTHR30028">
    <property type="entry name" value="UPF0014 INNER MEMBRANE PROTEIN YBBM-RELATED"/>
    <property type="match status" value="1"/>
</dbReference>
<dbReference type="PhylomeDB" id="R7QED5"/>
<name>R7QED5_CHOCR</name>
<evidence type="ECO:0000256" key="2">
    <source>
        <dbReference type="ARBA" id="ARBA00005268"/>
    </source>
</evidence>
<feature type="transmembrane region" description="Helical" evidence="6">
    <location>
        <begin position="56"/>
        <end position="80"/>
    </location>
</feature>
<evidence type="ECO:0000313" key="7">
    <source>
        <dbReference type="EMBL" id="CDF35816.1"/>
    </source>
</evidence>
<keyword evidence="8" id="KW-1185">Reference proteome</keyword>
<dbReference type="AlphaFoldDB" id="R7QED5"/>
<dbReference type="GO" id="GO:0005886">
    <property type="term" value="C:plasma membrane"/>
    <property type="evidence" value="ECO:0007669"/>
    <property type="project" value="TreeGrafter"/>
</dbReference>
<evidence type="ECO:0000256" key="6">
    <source>
        <dbReference type="SAM" id="Phobius"/>
    </source>
</evidence>
<proteinExistence type="inferred from homology"/>
<comment type="subcellular location">
    <subcellularLocation>
        <location evidence="1">Membrane</location>
        <topology evidence="1">Multi-pass membrane protein</topology>
    </subcellularLocation>
</comment>
<evidence type="ECO:0000256" key="3">
    <source>
        <dbReference type="ARBA" id="ARBA00022692"/>
    </source>
</evidence>
<dbReference type="PANTHER" id="PTHR30028:SF0">
    <property type="entry name" value="PROTEIN ALUMINUM SENSITIVE 3"/>
    <property type="match status" value="1"/>
</dbReference>
<comment type="similarity">
    <text evidence="2">Belongs to the UPF0014 family.</text>
</comment>
<dbReference type="OrthoDB" id="432685at2759"/>
<keyword evidence="4 6" id="KW-1133">Transmembrane helix</keyword>
<feature type="transmembrane region" description="Helical" evidence="6">
    <location>
        <begin position="86"/>
        <end position="103"/>
    </location>
</feature>
<feature type="transmembrane region" description="Helical" evidence="6">
    <location>
        <begin position="146"/>
        <end position="168"/>
    </location>
</feature>
<sequence length="222" mass="23243">MELSENATLLAKGAGGNLASNGVVLVSNLQLASLVVCLGVALLASHRLDLGVEWKLAVAAGRCLVQLSALGLVLVPIIMYNYPPVVLAYITLMMLVAAVEASARPPYVFDAMVVVCFISITATVAMFGLFTFTVVLGTGLDAQYCIPIIGMITGQSMSSLSVALSNIVTEFAERKSNIENLLALGASKWEASYDVMRSSVLLGLTPTLNTMSVTGLVSIPGK</sequence>
<organism evidence="7 8">
    <name type="scientific">Chondrus crispus</name>
    <name type="common">Carrageen Irish moss</name>
    <name type="synonym">Polymorpha crispa</name>
    <dbReference type="NCBI Taxonomy" id="2769"/>
    <lineage>
        <taxon>Eukaryota</taxon>
        <taxon>Rhodophyta</taxon>
        <taxon>Florideophyceae</taxon>
        <taxon>Rhodymeniophycidae</taxon>
        <taxon>Gigartinales</taxon>
        <taxon>Gigartinaceae</taxon>
        <taxon>Chondrus</taxon>
    </lineage>
</organism>
<dbReference type="KEGG" id="ccp:CHC_T00004268001"/>
<dbReference type="Proteomes" id="UP000012073">
    <property type="component" value="Unassembled WGS sequence"/>
</dbReference>
<evidence type="ECO:0000313" key="8">
    <source>
        <dbReference type="Proteomes" id="UP000012073"/>
    </source>
</evidence>
<evidence type="ECO:0000256" key="1">
    <source>
        <dbReference type="ARBA" id="ARBA00004141"/>
    </source>
</evidence>
<reference evidence="8" key="1">
    <citation type="journal article" date="2013" name="Proc. Natl. Acad. Sci. U.S.A.">
        <title>Genome structure and metabolic features in the red seaweed Chondrus crispus shed light on evolution of the Archaeplastida.</title>
        <authorList>
            <person name="Collen J."/>
            <person name="Porcel B."/>
            <person name="Carre W."/>
            <person name="Ball S.G."/>
            <person name="Chaparro C."/>
            <person name="Tonon T."/>
            <person name="Barbeyron T."/>
            <person name="Michel G."/>
            <person name="Noel B."/>
            <person name="Valentin K."/>
            <person name="Elias M."/>
            <person name="Artiguenave F."/>
            <person name="Arun A."/>
            <person name="Aury J.M."/>
            <person name="Barbosa-Neto J.F."/>
            <person name="Bothwell J.H."/>
            <person name="Bouget F.Y."/>
            <person name="Brillet L."/>
            <person name="Cabello-Hurtado F."/>
            <person name="Capella-Gutierrez S."/>
            <person name="Charrier B."/>
            <person name="Cladiere L."/>
            <person name="Cock J.M."/>
            <person name="Coelho S.M."/>
            <person name="Colleoni C."/>
            <person name="Czjzek M."/>
            <person name="Da Silva C."/>
            <person name="Delage L."/>
            <person name="Denoeud F."/>
            <person name="Deschamps P."/>
            <person name="Dittami S.M."/>
            <person name="Gabaldon T."/>
            <person name="Gachon C.M."/>
            <person name="Groisillier A."/>
            <person name="Herve C."/>
            <person name="Jabbari K."/>
            <person name="Katinka M."/>
            <person name="Kloareg B."/>
            <person name="Kowalczyk N."/>
            <person name="Labadie K."/>
            <person name="Leblanc C."/>
            <person name="Lopez P.J."/>
            <person name="McLachlan D.H."/>
            <person name="Meslet-Cladiere L."/>
            <person name="Moustafa A."/>
            <person name="Nehr Z."/>
            <person name="Nyvall Collen P."/>
            <person name="Panaud O."/>
            <person name="Partensky F."/>
            <person name="Poulain J."/>
            <person name="Rensing S.A."/>
            <person name="Rousvoal S."/>
            <person name="Samson G."/>
            <person name="Symeonidi A."/>
            <person name="Weissenbach J."/>
            <person name="Zambounis A."/>
            <person name="Wincker P."/>
            <person name="Boyen C."/>
        </authorList>
    </citation>
    <scope>NUCLEOTIDE SEQUENCE [LARGE SCALE GENOMIC DNA]</scope>
    <source>
        <strain evidence="8">cv. Stackhouse</strain>
    </source>
</reference>
<gene>
    <name evidence="7" type="ORF">CHC_T00004268001</name>
</gene>
<dbReference type="EMBL" id="HG001749">
    <property type="protein sequence ID" value="CDF35816.1"/>
    <property type="molecule type" value="Genomic_DNA"/>
</dbReference>
<evidence type="ECO:0000256" key="4">
    <source>
        <dbReference type="ARBA" id="ARBA00022989"/>
    </source>
</evidence>
<dbReference type="InterPro" id="IPR005226">
    <property type="entry name" value="UPF0014_fam"/>
</dbReference>
<dbReference type="Pfam" id="PF03649">
    <property type="entry name" value="UPF0014"/>
    <property type="match status" value="1"/>
</dbReference>
<dbReference type="Gramene" id="CDF35816">
    <property type="protein sequence ID" value="CDF35816"/>
    <property type="gene ID" value="CHC_T00004268001"/>
</dbReference>
<dbReference type="RefSeq" id="XP_005715635.1">
    <property type="nucleotide sequence ID" value="XM_005715578.1"/>
</dbReference>
<keyword evidence="3 6" id="KW-0812">Transmembrane</keyword>
<feature type="transmembrane region" description="Helical" evidence="6">
    <location>
        <begin position="115"/>
        <end position="140"/>
    </location>
</feature>
<keyword evidence="5 6" id="KW-0472">Membrane</keyword>
<feature type="transmembrane region" description="Helical" evidence="6">
    <location>
        <begin position="22"/>
        <end position="44"/>
    </location>
</feature>
<accession>R7QED5</accession>
<protein>
    <submittedName>
        <fullName evidence="7">Uncharacterized protein</fullName>
    </submittedName>
</protein>